<dbReference type="InterPro" id="IPR000477">
    <property type="entry name" value="RT_dom"/>
</dbReference>
<reference evidence="3 4" key="2">
    <citation type="submission" date="2018-11" db="EMBL/GenBank/DDBJ databases">
        <authorList>
            <consortium name="Pathogen Informatics"/>
        </authorList>
    </citation>
    <scope>NUCLEOTIDE SEQUENCE [LARGE SCALE GENOMIC DNA]</scope>
    <source>
        <strain evidence="3 4">Costa Rica</strain>
    </source>
</reference>
<sequence>MDHIQTVSRVIEHCWEYHLPLVPTFVDYEKAFESVETNAILPALVDQGVDPSYIRTLSDCSRNCTTKIQFSHRSLTIPIGKGVRQGNTISPKLFSAAPQWIIESLDWDEKGICIDGKFLSSLRFADDTVIFSKSTGEAEIMTNQFSVNGEKDRTAHKSKEDPVHERHVV</sequence>
<name>A0A0R3Q068_ANGCS</name>
<dbReference type="AlphaFoldDB" id="A0A0R3Q068"/>
<accession>A0A0R3Q068</accession>
<dbReference type="WBParaSite" id="ACOC_0001228601-mRNA-1">
    <property type="protein sequence ID" value="ACOC_0001228601-mRNA-1"/>
    <property type="gene ID" value="ACOC_0001228601"/>
</dbReference>
<dbReference type="PANTHER" id="PTHR47027:SF29">
    <property type="entry name" value="C2H2-TYPE DOMAIN-CONTAINING PROTEIN"/>
    <property type="match status" value="1"/>
</dbReference>
<evidence type="ECO:0000256" key="1">
    <source>
        <dbReference type="SAM" id="MobiDB-lite"/>
    </source>
</evidence>
<gene>
    <name evidence="3" type="ORF">ACOC_LOCUS12287</name>
</gene>
<dbReference type="OrthoDB" id="410104at2759"/>
<reference evidence="5" key="1">
    <citation type="submission" date="2017-02" db="UniProtKB">
        <authorList>
            <consortium name="WormBaseParasite"/>
        </authorList>
    </citation>
    <scope>IDENTIFICATION</scope>
</reference>
<organism evidence="5">
    <name type="scientific">Angiostrongylus costaricensis</name>
    <name type="common">Nematode worm</name>
    <dbReference type="NCBI Taxonomy" id="334426"/>
    <lineage>
        <taxon>Eukaryota</taxon>
        <taxon>Metazoa</taxon>
        <taxon>Ecdysozoa</taxon>
        <taxon>Nematoda</taxon>
        <taxon>Chromadorea</taxon>
        <taxon>Rhabditida</taxon>
        <taxon>Rhabditina</taxon>
        <taxon>Rhabditomorpha</taxon>
        <taxon>Strongyloidea</taxon>
        <taxon>Metastrongylidae</taxon>
        <taxon>Angiostrongylus</taxon>
    </lineage>
</organism>
<feature type="compositionally biased region" description="Basic and acidic residues" evidence="1">
    <location>
        <begin position="149"/>
        <end position="169"/>
    </location>
</feature>
<dbReference type="PANTHER" id="PTHR47027">
    <property type="entry name" value="REVERSE TRANSCRIPTASE DOMAIN-CONTAINING PROTEIN"/>
    <property type="match status" value="1"/>
</dbReference>
<evidence type="ECO:0000259" key="2">
    <source>
        <dbReference type="Pfam" id="PF00078"/>
    </source>
</evidence>
<feature type="region of interest" description="Disordered" evidence="1">
    <location>
        <begin position="147"/>
        <end position="169"/>
    </location>
</feature>
<dbReference type="InterPro" id="IPR043502">
    <property type="entry name" value="DNA/RNA_pol_sf"/>
</dbReference>
<evidence type="ECO:0000313" key="3">
    <source>
        <dbReference type="EMBL" id="VDM63872.1"/>
    </source>
</evidence>
<proteinExistence type="predicted"/>
<dbReference type="Pfam" id="PF00078">
    <property type="entry name" value="RVT_1"/>
    <property type="match status" value="1"/>
</dbReference>
<dbReference type="SUPFAM" id="SSF56672">
    <property type="entry name" value="DNA/RNA polymerases"/>
    <property type="match status" value="1"/>
</dbReference>
<dbReference type="EMBL" id="UYYA01004968">
    <property type="protein sequence ID" value="VDM63872.1"/>
    <property type="molecule type" value="Genomic_DNA"/>
</dbReference>
<dbReference type="Proteomes" id="UP000267027">
    <property type="component" value="Unassembled WGS sequence"/>
</dbReference>
<feature type="domain" description="Reverse transcriptase" evidence="2">
    <location>
        <begin position="22"/>
        <end position="145"/>
    </location>
</feature>
<dbReference type="STRING" id="334426.A0A0R3Q068"/>
<dbReference type="OMA" id="PHCLANA"/>
<keyword evidence="4" id="KW-1185">Reference proteome</keyword>
<protein>
    <submittedName>
        <fullName evidence="5">Reverse transcriptase domain-containing protein</fullName>
    </submittedName>
</protein>
<evidence type="ECO:0000313" key="4">
    <source>
        <dbReference type="Proteomes" id="UP000267027"/>
    </source>
</evidence>
<evidence type="ECO:0000313" key="5">
    <source>
        <dbReference type="WBParaSite" id="ACOC_0001228601-mRNA-1"/>
    </source>
</evidence>